<name>A0A1G5XK46_9EURY</name>
<reference evidence="1 2" key="1">
    <citation type="submission" date="2016-10" db="EMBL/GenBank/DDBJ databases">
        <authorList>
            <person name="Varghese N."/>
            <person name="Submissions S."/>
        </authorList>
    </citation>
    <scope>NUCLEOTIDE SEQUENCE [LARGE SCALE GENOMIC DNA]</scope>
    <source>
        <strain evidence="1 2">DSM 16643</strain>
    </source>
</reference>
<accession>A0A1G5XK46</accession>
<keyword evidence="2" id="KW-1185">Reference proteome</keyword>
<evidence type="ECO:0000313" key="1">
    <source>
        <dbReference type="EMBL" id="SDA70304.1"/>
    </source>
</evidence>
<dbReference type="OrthoDB" id="379271at2157"/>
<proteinExistence type="predicted"/>
<dbReference type="RefSeq" id="WP_149732772.1">
    <property type="nucleotide sequence ID" value="NZ_FMXB01000026.1"/>
</dbReference>
<dbReference type="Proteomes" id="UP000323439">
    <property type="component" value="Unassembled WGS sequence"/>
</dbReference>
<dbReference type="AlphaFoldDB" id="A0A1G5XK46"/>
<organism evidence="1 2">
    <name type="scientific">Methanobrevibacter millerae</name>
    <dbReference type="NCBI Taxonomy" id="230361"/>
    <lineage>
        <taxon>Archaea</taxon>
        <taxon>Methanobacteriati</taxon>
        <taxon>Methanobacteriota</taxon>
        <taxon>Methanomada group</taxon>
        <taxon>Methanobacteria</taxon>
        <taxon>Methanobacteriales</taxon>
        <taxon>Methanobacteriaceae</taxon>
        <taxon>Methanobrevibacter</taxon>
    </lineage>
</organism>
<evidence type="ECO:0000313" key="2">
    <source>
        <dbReference type="Proteomes" id="UP000323439"/>
    </source>
</evidence>
<sequence length="225" mass="26392">MKFKNSFLILLILVTSSLKNNMLHTESLDLACEKYRNLKCGYFPSIRRQDLPDEFSDLAFKTIDEFIKKTYNLSYECLIYFDYITGEIIRCAMGKLDGVDLTFDINEFEGYNVASLHNHPEGIFSPPSGKNFGILGRAFEDYELITSRDGFWIFKAKRLDLDLMQELNFVSDALFYHSLQKCSNRYHDEEILDKMIDIRYGNQLLKYINDKNLSNIQLTKKEYVK</sequence>
<gene>
    <name evidence="1" type="ORF">SAMN02910315_02294</name>
</gene>
<dbReference type="EMBL" id="FMXB01000026">
    <property type="protein sequence ID" value="SDA70304.1"/>
    <property type="molecule type" value="Genomic_DNA"/>
</dbReference>
<protein>
    <submittedName>
        <fullName evidence="1">Uncharacterized protein</fullName>
    </submittedName>
</protein>